<dbReference type="OrthoDB" id="10670030at2759"/>
<evidence type="ECO:0000256" key="1">
    <source>
        <dbReference type="SAM" id="MobiDB-lite"/>
    </source>
</evidence>
<feature type="compositionally biased region" description="Basic and acidic residues" evidence="1">
    <location>
        <begin position="221"/>
        <end position="238"/>
    </location>
</feature>
<organism evidence="2 3">
    <name type="scientific">Phialocephala subalpina</name>
    <dbReference type="NCBI Taxonomy" id="576137"/>
    <lineage>
        <taxon>Eukaryota</taxon>
        <taxon>Fungi</taxon>
        <taxon>Dikarya</taxon>
        <taxon>Ascomycota</taxon>
        <taxon>Pezizomycotina</taxon>
        <taxon>Leotiomycetes</taxon>
        <taxon>Helotiales</taxon>
        <taxon>Mollisiaceae</taxon>
        <taxon>Phialocephala</taxon>
        <taxon>Phialocephala fortinii species complex</taxon>
    </lineage>
</organism>
<feature type="region of interest" description="Disordered" evidence="1">
    <location>
        <begin position="1"/>
        <end position="35"/>
    </location>
</feature>
<accession>A0A1L7WVI1</accession>
<keyword evidence="3" id="KW-1185">Reference proteome</keyword>
<feature type="region of interest" description="Disordered" evidence="1">
    <location>
        <begin position="201"/>
        <end position="242"/>
    </location>
</feature>
<protein>
    <submittedName>
        <fullName evidence="2">Uncharacterized protein</fullName>
    </submittedName>
</protein>
<gene>
    <name evidence="2" type="ORF">PAC_06677</name>
</gene>
<proteinExistence type="predicted"/>
<sequence>MTPPSSSKSSSNTNTPISESFLHFPQGTEPLEPGVLYSTPHITITRDSDEDLHLSSRHPNQNPNHRIAPKTFSAILGEKPLPALSPRPSLLSPPPRSKTNPKLSPTHSTNYTNLAKPDPKIYEWKSEDQDDYEIMEMQASLAGRDVRLKWREEKVNERKEILEQREESVKRREEMVAYREEMVREREAGVKRRSFGVRIEERARDERGNPSDSGSGFESEESWKAGDENLEEKGKNGETGKCGKKWWERVLGVGNRGGRKLRKRRSALRREDLE</sequence>
<reference evidence="2 3" key="1">
    <citation type="submission" date="2016-03" db="EMBL/GenBank/DDBJ databases">
        <authorList>
            <person name="Ploux O."/>
        </authorList>
    </citation>
    <scope>NUCLEOTIDE SEQUENCE [LARGE SCALE GENOMIC DNA]</scope>
    <source>
        <strain evidence="2 3">UAMH 11012</strain>
    </source>
</reference>
<feature type="compositionally biased region" description="Low complexity" evidence="1">
    <location>
        <begin position="80"/>
        <end position="90"/>
    </location>
</feature>
<dbReference type="AlphaFoldDB" id="A0A1L7WVI1"/>
<dbReference type="EMBL" id="FJOG01000008">
    <property type="protein sequence ID" value="CZR56788.1"/>
    <property type="molecule type" value="Genomic_DNA"/>
</dbReference>
<feature type="region of interest" description="Disordered" evidence="1">
    <location>
        <begin position="47"/>
        <end position="67"/>
    </location>
</feature>
<feature type="region of interest" description="Disordered" evidence="1">
    <location>
        <begin position="79"/>
        <end position="114"/>
    </location>
</feature>
<evidence type="ECO:0000313" key="2">
    <source>
        <dbReference type="EMBL" id="CZR56788.1"/>
    </source>
</evidence>
<evidence type="ECO:0000313" key="3">
    <source>
        <dbReference type="Proteomes" id="UP000184330"/>
    </source>
</evidence>
<feature type="compositionally biased region" description="Low complexity" evidence="1">
    <location>
        <begin position="1"/>
        <end position="18"/>
    </location>
</feature>
<feature type="compositionally biased region" description="Polar residues" evidence="1">
    <location>
        <begin position="98"/>
        <end position="113"/>
    </location>
</feature>
<name>A0A1L7WVI1_9HELO</name>
<dbReference type="Proteomes" id="UP000184330">
    <property type="component" value="Unassembled WGS sequence"/>
</dbReference>